<keyword evidence="3" id="KW-1185">Reference proteome</keyword>
<evidence type="ECO:0000256" key="1">
    <source>
        <dbReference type="SAM" id="Coils"/>
    </source>
</evidence>
<organism evidence="2 3">
    <name type="scientific">Carnegiea gigantea</name>
    <dbReference type="NCBI Taxonomy" id="171969"/>
    <lineage>
        <taxon>Eukaryota</taxon>
        <taxon>Viridiplantae</taxon>
        <taxon>Streptophyta</taxon>
        <taxon>Embryophyta</taxon>
        <taxon>Tracheophyta</taxon>
        <taxon>Spermatophyta</taxon>
        <taxon>Magnoliopsida</taxon>
        <taxon>eudicotyledons</taxon>
        <taxon>Gunneridae</taxon>
        <taxon>Pentapetalae</taxon>
        <taxon>Caryophyllales</taxon>
        <taxon>Cactineae</taxon>
        <taxon>Cactaceae</taxon>
        <taxon>Cactoideae</taxon>
        <taxon>Echinocereeae</taxon>
        <taxon>Carnegiea</taxon>
    </lineage>
</organism>
<dbReference type="AlphaFoldDB" id="A0A9Q1KL80"/>
<evidence type="ECO:0000313" key="2">
    <source>
        <dbReference type="EMBL" id="KAJ8444864.1"/>
    </source>
</evidence>
<evidence type="ECO:0000313" key="3">
    <source>
        <dbReference type="Proteomes" id="UP001153076"/>
    </source>
</evidence>
<feature type="coiled-coil region" evidence="1">
    <location>
        <begin position="116"/>
        <end position="143"/>
    </location>
</feature>
<accession>A0A9Q1KL80</accession>
<sequence>MPRWLRRASVERIGSESDSNSMIGAHLCEKRVSIHRRKRCLVNPSLCYLDEPTSGLDLDHSPHDMTTPSRAWPSQGDCGHHYSPAFEPAPTTCFHKVVLLSEGCPIYYGLPRPPSNSKHARARRNMEQEKNNYEKNISQEIKSELYNFDAMTSSTLEENDIKENNGAQVGGINSKCLGTERDKERRFEAFNRLRIFQLLKCCYLLVASLWWAPPETHVADRGTWPLELALPTAFVLHTILDGGLNPNPATFQSSLY</sequence>
<proteinExistence type="predicted"/>
<dbReference type="Proteomes" id="UP001153076">
    <property type="component" value="Unassembled WGS sequence"/>
</dbReference>
<comment type="caution">
    <text evidence="2">The sequence shown here is derived from an EMBL/GenBank/DDBJ whole genome shotgun (WGS) entry which is preliminary data.</text>
</comment>
<keyword evidence="1" id="KW-0175">Coiled coil</keyword>
<dbReference type="EMBL" id="JAKOGI010000084">
    <property type="protein sequence ID" value="KAJ8444864.1"/>
    <property type="molecule type" value="Genomic_DNA"/>
</dbReference>
<protein>
    <submittedName>
        <fullName evidence="2">Uncharacterized protein</fullName>
    </submittedName>
</protein>
<reference evidence="2" key="1">
    <citation type="submission" date="2022-04" db="EMBL/GenBank/DDBJ databases">
        <title>Carnegiea gigantea Genome sequencing and assembly v2.</title>
        <authorList>
            <person name="Copetti D."/>
            <person name="Sanderson M.J."/>
            <person name="Burquez A."/>
            <person name="Wojciechowski M.F."/>
        </authorList>
    </citation>
    <scope>NUCLEOTIDE SEQUENCE</scope>
    <source>
        <strain evidence="2">SGP5-SGP5p</strain>
        <tissue evidence="2">Aerial part</tissue>
    </source>
</reference>
<gene>
    <name evidence="2" type="ORF">Cgig2_029795</name>
</gene>
<name>A0A9Q1KL80_9CARY</name>